<keyword evidence="9" id="KW-1000">Mitochondrion outer membrane</keyword>
<evidence type="ECO:0000256" key="13">
    <source>
        <dbReference type="ARBA" id="ARBA00023136"/>
    </source>
</evidence>
<evidence type="ECO:0000256" key="12">
    <source>
        <dbReference type="ARBA" id="ARBA00023128"/>
    </source>
</evidence>
<dbReference type="InterPro" id="IPR013083">
    <property type="entry name" value="Znf_RING/FYVE/PHD"/>
</dbReference>
<dbReference type="InterPro" id="IPR051652">
    <property type="entry name" value="MDM2_MDM4_MUL1"/>
</dbReference>
<keyword evidence="12" id="KW-0496">Mitochondrion</keyword>
<proteinExistence type="predicted"/>
<dbReference type="GeneID" id="100374313"/>
<accession>A0ABM0GNJ7</accession>
<dbReference type="PANTHER" id="PTHR12183">
    <property type="entry name" value="MITOCHONDRIAL UBIQUITIN LIGASE ACTIVATOR OF NFKB 1"/>
    <property type="match status" value="1"/>
</dbReference>
<keyword evidence="8" id="KW-0833">Ubl conjugation pathway</keyword>
<keyword evidence="7 14" id="KW-0863">Zinc-finger</keyword>
<protein>
    <recommendedName>
        <fullName evidence="3">RING-type E3 ubiquitin transferase</fullName>
        <ecNumber evidence="3">2.3.2.27</ecNumber>
    </recommendedName>
</protein>
<keyword evidence="17" id="KW-1185">Reference proteome</keyword>
<comment type="catalytic activity">
    <reaction evidence="1">
        <text>S-ubiquitinyl-[E2 ubiquitin-conjugating enzyme]-L-cysteine + [acceptor protein]-L-lysine = [E2 ubiquitin-conjugating enzyme]-L-cysteine + N(6)-ubiquitinyl-[acceptor protein]-L-lysine.</text>
        <dbReference type="EC" id="2.3.2.27"/>
    </reaction>
</comment>
<evidence type="ECO:0000256" key="5">
    <source>
        <dbReference type="ARBA" id="ARBA00022692"/>
    </source>
</evidence>
<dbReference type="Gene3D" id="3.30.40.10">
    <property type="entry name" value="Zinc/RING finger domain, C3HC4 (zinc finger)"/>
    <property type="match status" value="1"/>
</dbReference>
<dbReference type="RefSeq" id="XP_002733890.1">
    <property type="nucleotide sequence ID" value="XM_002733844.2"/>
</dbReference>
<dbReference type="PROSITE" id="PS50089">
    <property type="entry name" value="ZF_RING_2"/>
    <property type="match status" value="1"/>
</dbReference>
<sequence length="343" mass="38337">MPLSDLIVAGCGTAATALTYYFYNGKYRSIEQIKDAPTYKIDANLKSIVGDAQNNTIPYVTIQGEAKSLFQPIKSQYVAGMVGLIQTLILKEHKTEWSKATRLWHDTSRHIRNTSRHVPFCIEGEDTGSVTVDDPLEASGLDLDTVYDQFQPVESSLGESIVNWASGEKTKGYEEIEKLLPVGTVLTGLGKLSLEHGEVKLGPPTGGEEYILSRLSKSQIIKDMDSKLRISRVLFYVFGTTTVAFILYYIWKTVKKYRTNRAMRRQFELIRRNRQEAQRNGNGSGEENPNAEVCVICLNNPREVVILNCGHICACAECATALQPPQCPICRQRITRTVPVFHA</sequence>
<evidence type="ECO:0000256" key="6">
    <source>
        <dbReference type="ARBA" id="ARBA00022723"/>
    </source>
</evidence>
<evidence type="ECO:0000313" key="18">
    <source>
        <dbReference type="RefSeq" id="XP_002733890.1"/>
    </source>
</evidence>
<evidence type="ECO:0000256" key="11">
    <source>
        <dbReference type="ARBA" id="ARBA00022989"/>
    </source>
</evidence>
<keyword evidence="5 15" id="KW-0812">Transmembrane</keyword>
<evidence type="ECO:0000256" key="2">
    <source>
        <dbReference type="ARBA" id="ARBA00004374"/>
    </source>
</evidence>
<dbReference type="SMART" id="SM00184">
    <property type="entry name" value="RING"/>
    <property type="match status" value="1"/>
</dbReference>
<evidence type="ECO:0000256" key="9">
    <source>
        <dbReference type="ARBA" id="ARBA00022787"/>
    </source>
</evidence>
<gene>
    <name evidence="18" type="primary">LOC100374313</name>
</gene>
<evidence type="ECO:0000256" key="14">
    <source>
        <dbReference type="PROSITE-ProRule" id="PRU00175"/>
    </source>
</evidence>
<evidence type="ECO:0000256" key="7">
    <source>
        <dbReference type="ARBA" id="ARBA00022771"/>
    </source>
</evidence>
<evidence type="ECO:0000256" key="4">
    <source>
        <dbReference type="ARBA" id="ARBA00022679"/>
    </source>
</evidence>
<reference evidence="18" key="1">
    <citation type="submission" date="2025-08" db="UniProtKB">
        <authorList>
            <consortium name="RefSeq"/>
        </authorList>
    </citation>
    <scope>IDENTIFICATION</scope>
    <source>
        <tissue evidence="18">Testes</tissue>
    </source>
</reference>
<evidence type="ECO:0000313" key="17">
    <source>
        <dbReference type="Proteomes" id="UP000694865"/>
    </source>
</evidence>
<keyword evidence="13 15" id="KW-0472">Membrane</keyword>
<evidence type="ECO:0000256" key="10">
    <source>
        <dbReference type="ARBA" id="ARBA00022833"/>
    </source>
</evidence>
<keyword evidence="6" id="KW-0479">Metal-binding</keyword>
<keyword evidence="4" id="KW-0808">Transferase</keyword>
<evidence type="ECO:0000256" key="1">
    <source>
        <dbReference type="ARBA" id="ARBA00000900"/>
    </source>
</evidence>
<name>A0ABM0GNJ7_SACKO</name>
<comment type="subcellular location">
    <subcellularLocation>
        <location evidence="2">Mitochondrion outer membrane</location>
        <topology evidence="2">Multi-pass membrane protein</topology>
    </subcellularLocation>
</comment>
<dbReference type="PANTHER" id="PTHR12183:SF32">
    <property type="entry name" value="MITOCHONDRIAL E3 UBIQUITIN PROTEIN LIGASE 1"/>
    <property type="match status" value="1"/>
</dbReference>
<evidence type="ECO:0000256" key="8">
    <source>
        <dbReference type="ARBA" id="ARBA00022786"/>
    </source>
</evidence>
<dbReference type="InterPro" id="IPR001841">
    <property type="entry name" value="Znf_RING"/>
</dbReference>
<dbReference type="SUPFAM" id="SSF57850">
    <property type="entry name" value="RING/U-box"/>
    <property type="match status" value="1"/>
</dbReference>
<feature type="domain" description="RING-type" evidence="16">
    <location>
        <begin position="294"/>
        <end position="331"/>
    </location>
</feature>
<dbReference type="Proteomes" id="UP000694865">
    <property type="component" value="Unplaced"/>
</dbReference>
<evidence type="ECO:0000256" key="15">
    <source>
        <dbReference type="SAM" id="Phobius"/>
    </source>
</evidence>
<keyword evidence="10" id="KW-0862">Zinc</keyword>
<dbReference type="InterPro" id="IPR022170">
    <property type="entry name" value="MUL1-like"/>
</dbReference>
<dbReference type="EC" id="2.3.2.27" evidence="3"/>
<feature type="transmembrane region" description="Helical" evidence="15">
    <location>
        <begin position="233"/>
        <end position="251"/>
    </location>
</feature>
<evidence type="ECO:0000259" key="16">
    <source>
        <dbReference type="PROSITE" id="PS50089"/>
    </source>
</evidence>
<dbReference type="Pfam" id="PF13920">
    <property type="entry name" value="zf-C3HC4_3"/>
    <property type="match status" value="1"/>
</dbReference>
<keyword evidence="11 15" id="KW-1133">Transmembrane helix</keyword>
<organism evidence="17 18">
    <name type="scientific">Saccoglossus kowalevskii</name>
    <name type="common">Acorn worm</name>
    <dbReference type="NCBI Taxonomy" id="10224"/>
    <lineage>
        <taxon>Eukaryota</taxon>
        <taxon>Metazoa</taxon>
        <taxon>Hemichordata</taxon>
        <taxon>Enteropneusta</taxon>
        <taxon>Harrimaniidae</taxon>
        <taxon>Saccoglossus</taxon>
    </lineage>
</organism>
<dbReference type="Pfam" id="PF12483">
    <property type="entry name" value="GIDE"/>
    <property type="match status" value="1"/>
</dbReference>
<evidence type="ECO:0000256" key="3">
    <source>
        <dbReference type="ARBA" id="ARBA00012483"/>
    </source>
</evidence>